<organism evidence="6 7">
    <name type="scientific">Aneurinibacillus soli</name>
    <dbReference type="NCBI Taxonomy" id="1500254"/>
    <lineage>
        <taxon>Bacteria</taxon>
        <taxon>Bacillati</taxon>
        <taxon>Bacillota</taxon>
        <taxon>Bacilli</taxon>
        <taxon>Bacillales</taxon>
        <taxon>Paenibacillaceae</taxon>
        <taxon>Aneurinibacillus group</taxon>
        <taxon>Aneurinibacillus</taxon>
    </lineage>
</organism>
<dbReference type="Pfam" id="PF02361">
    <property type="entry name" value="CbiQ"/>
    <property type="match status" value="1"/>
</dbReference>
<dbReference type="AlphaFoldDB" id="A0A0U4NEG4"/>
<proteinExistence type="predicted"/>
<keyword evidence="2" id="KW-1003">Cell membrane</keyword>
<keyword evidence="3" id="KW-0812">Transmembrane</keyword>
<dbReference type="CDD" id="cd16914">
    <property type="entry name" value="EcfT"/>
    <property type="match status" value="1"/>
</dbReference>
<evidence type="ECO:0000256" key="2">
    <source>
        <dbReference type="ARBA" id="ARBA00022475"/>
    </source>
</evidence>
<dbReference type="NCBIfam" id="TIGR02454">
    <property type="entry name" value="ECF_T_CbiQ"/>
    <property type="match status" value="1"/>
</dbReference>
<keyword evidence="7" id="KW-1185">Reference proteome</keyword>
<dbReference type="KEGG" id="asoc:CB4_01474"/>
<evidence type="ECO:0000313" key="7">
    <source>
        <dbReference type="Proteomes" id="UP000217696"/>
    </source>
</evidence>
<dbReference type="Proteomes" id="UP000217696">
    <property type="component" value="Chromosome"/>
</dbReference>
<accession>A0A0U4NEG4</accession>
<dbReference type="PANTHER" id="PTHR43723">
    <property type="entry name" value="COBALT TRANSPORT PROTEIN CBIQ"/>
    <property type="match status" value="1"/>
</dbReference>
<dbReference type="EMBL" id="AP017312">
    <property type="protein sequence ID" value="BAU27300.1"/>
    <property type="molecule type" value="Genomic_DNA"/>
</dbReference>
<name>A0A0U4NEG4_9BACL</name>
<comment type="subcellular location">
    <subcellularLocation>
        <location evidence="1">Cell membrane</location>
        <topology evidence="1">Multi-pass membrane protein</topology>
    </subcellularLocation>
</comment>
<keyword evidence="4" id="KW-1133">Transmembrane helix</keyword>
<dbReference type="InterPro" id="IPR003339">
    <property type="entry name" value="ABC/ECF_trnsptr_transmembrane"/>
</dbReference>
<dbReference type="GO" id="GO:0006824">
    <property type="term" value="P:cobalt ion transport"/>
    <property type="evidence" value="ECO:0007669"/>
    <property type="project" value="InterPro"/>
</dbReference>
<evidence type="ECO:0000256" key="3">
    <source>
        <dbReference type="ARBA" id="ARBA00022692"/>
    </source>
</evidence>
<evidence type="ECO:0000313" key="6">
    <source>
        <dbReference type="EMBL" id="BAU27300.1"/>
    </source>
</evidence>
<reference evidence="6 7" key="1">
    <citation type="submission" date="2015-12" db="EMBL/GenBank/DDBJ databases">
        <title>Genome sequence of Aneurinibacillus soli.</title>
        <authorList>
            <person name="Lee J.S."/>
            <person name="Lee K.C."/>
            <person name="Kim K.K."/>
            <person name="Lee B.W."/>
        </authorList>
    </citation>
    <scope>NUCLEOTIDE SEQUENCE [LARGE SCALE GENOMIC DNA]</scope>
    <source>
        <strain evidence="6 7">CB4</strain>
    </source>
</reference>
<gene>
    <name evidence="6" type="primary">cbiQ</name>
    <name evidence="6" type="ORF">CB4_01474</name>
</gene>
<dbReference type="PANTHER" id="PTHR43723:SF1">
    <property type="entry name" value="COBALT TRANSPORT PROTEIN CBIQ"/>
    <property type="match status" value="1"/>
</dbReference>
<keyword evidence="5" id="KW-0472">Membrane</keyword>
<dbReference type="InterPro" id="IPR052770">
    <property type="entry name" value="Cobalt_transport_CbiQ"/>
</dbReference>
<dbReference type="RefSeq" id="WP_231956245.1">
    <property type="nucleotide sequence ID" value="NZ_AP017312.1"/>
</dbReference>
<sequence length="262" mass="29592">MQLDAYAYGNHLRMLPPAYKTGFAMGILSIAFLSHVSVQLMIFGWMSIWIVRYAGIPSRLYIRLIGLAFVFVVLSLPALLVEVTHDKYVPVTNVACGFVVADWYLYISKNGLDQAGRLAARALAAISCLYFLMLTVPFNELLHVLRRLRIPEIILELMLVMYRFIFVLLDVAANIRVAQLSRGGHNGFRNTMQDMGRLFVQVFACAMEKQRKLAIGLAARGFDGTIRVYQVRDYKMSSRYSAEAIIGILVLIGMEWLIRSGL</sequence>
<evidence type="ECO:0000256" key="1">
    <source>
        <dbReference type="ARBA" id="ARBA00004651"/>
    </source>
</evidence>
<evidence type="ECO:0000256" key="4">
    <source>
        <dbReference type="ARBA" id="ARBA00022989"/>
    </source>
</evidence>
<evidence type="ECO:0000256" key="5">
    <source>
        <dbReference type="ARBA" id="ARBA00023136"/>
    </source>
</evidence>
<dbReference type="GO" id="GO:0043190">
    <property type="term" value="C:ATP-binding cassette (ABC) transporter complex"/>
    <property type="evidence" value="ECO:0007669"/>
    <property type="project" value="InterPro"/>
</dbReference>
<protein>
    <submittedName>
        <fullName evidence="6">Cobalt transport protein CbiQ</fullName>
    </submittedName>
</protein>
<dbReference type="InterPro" id="IPR012809">
    <property type="entry name" value="ECF_CbiQ"/>
</dbReference>